<evidence type="ECO:0000313" key="2">
    <source>
        <dbReference type="EMBL" id="KAK4195500.1"/>
    </source>
</evidence>
<accession>A0AAN6X9V2</accession>
<dbReference type="AlphaFoldDB" id="A0AAN6X9V2"/>
<feature type="region of interest" description="Disordered" evidence="1">
    <location>
        <begin position="1"/>
        <end position="25"/>
    </location>
</feature>
<dbReference type="EMBL" id="MU864011">
    <property type="protein sequence ID" value="KAK4195500.1"/>
    <property type="molecule type" value="Genomic_DNA"/>
</dbReference>
<reference evidence="2" key="1">
    <citation type="journal article" date="2023" name="Mol. Phylogenet. Evol.">
        <title>Genome-scale phylogeny and comparative genomics of the fungal order Sordariales.</title>
        <authorList>
            <person name="Hensen N."/>
            <person name="Bonometti L."/>
            <person name="Westerberg I."/>
            <person name="Brannstrom I.O."/>
            <person name="Guillou S."/>
            <person name="Cros-Aarteil S."/>
            <person name="Calhoun S."/>
            <person name="Haridas S."/>
            <person name="Kuo A."/>
            <person name="Mondo S."/>
            <person name="Pangilinan J."/>
            <person name="Riley R."/>
            <person name="LaButti K."/>
            <person name="Andreopoulos B."/>
            <person name="Lipzen A."/>
            <person name="Chen C."/>
            <person name="Yan M."/>
            <person name="Daum C."/>
            <person name="Ng V."/>
            <person name="Clum A."/>
            <person name="Steindorff A."/>
            <person name="Ohm R.A."/>
            <person name="Martin F."/>
            <person name="Silar P."/>
            <person name="Natvig D.O."/>
            <person name="Lalanne C."/>
            <person name="Gautier V."/>
            <person name="Ament-Velasquez S.L."/>
            <person name="Kruys A."/>
            <person name="Hutchinson M.I."/>
            <person name="Powell A.J."/>
            <person name="Barry K."/>
            <person name="Miller A.N."/>
            <person name="Grigoriev I.V."/>
            <person name="Debuchy R."/>
            <person name="Gladieux P."/>
            <person name="Hiltunen Thoren M."/>
            <person name="Johannesson H."/>
        </authorList>
    </citation>
    <scope>NUCLEOTIDE SEQUENCE</scope>
    <source>
        <strain evidence="2">CBS 315.58</strain>
    </source>
</reference>
<feature type="region of interest" description="Disordered" evidence="1">
    <location>
        <begin position="332"/>
        <end position="417"/>
    </location>
</feature>
<reference evidence="2" key="2">
    <citation type="submission" date="2023-05" db="EMBL/GenBank/DDBJ databases">
        <authorList>
            <consortium name="Lawrence Berkeley National Laboratory"/>
            <person name="Steindorff A."/>
            <person name="Hensen N."/>
            <person name="Bonometti L."/>
            <person name="Westerberg I."/>
            <person name="Brannstrom I.O."/>
            <person name="Guillou S."/>
            <person name="Cros-Aarteil S."/>
            <person name="Calhoun S."/>
            <person name="Haridas S."/>
            <person name="Kuo A."/>
            <person name="Mondo S."/>
            <person name="Pangilinan J."/>
            <person name="Riley R."/>
            <person name="Labutti K."/>
            <person name="Andreopoulos B."/>
            <person name="Lipzen A."/>
            <person name="Chen C."/>
            <person name="Yanf M."/>
            <person name="Daum C."/>
            <person name="Ng V."/>
            <person name="Clum A."/>
            <person name="Ohm R."/>
            <person name="Martin F."/>
            <person name="Silar P."/>
            <person name="Natvig D."/>
            <person name="Lalanne C."/>
            <person name="Gautier V."/>
            <person name="Ament-Velasquez S.L."/>
            <person name="Kruys A."/>
            <person name="Hutchinson M.I."/>
            <person name="Powell A.J."/>
            <person name="Barry K."/>
            <person name="Miller A.N."/>
            <person name="Grigoriev I.V."/>
            <person name="Debuchy R."/>
            <person name="Gladieux P."/>
            <person name="Thoren M.H."/>
            <person name="Johannesson H."/>
        </authorList>
    </citation>
    <scope>NUCLEOTIDE SEQUENCE</scope>
    <source>
        <strain evidence="2">CBS 315.58</strain>
    </source>
</reference>
<feature type="compositionally biased region" description="Pro residues" evidence="1">
    <location>
        <begin position="345"/>
        <end position="365"/>
    </location>
</feature>
<organism evidence="2 3">
    <name type="scientific">Triangularia verruculosa</name>
    <dbReference type="NCBI Taxonomy" id="2587418"/>
    <lineage>
        <taxon>Eukaryota</taxon>
        <taxon>Fungi</taxon>
        <taxon>Dikarya</taxon>
        <taxon>Ascomycota</taxon>
        <taxon>Pezizomycotina</taxon>
        <taxon>Sordariomycetes</taxon>
        <taxon>Sordariomycetidae</taxon>
        <taxon>Sordariales</taxon>
        <taxon>Podosporaceae</taxon>
        <taxon>Triangularia</taxon>
    </lineage>
</organism>
<evidence type="ECO:0000256" key="1">
    <source>
        <dbReference type="SAM" id="MobiDB-lite"/>
    </source>
</evidence>
<gene>
    <name evidence="2" type="ORF">QBC40DRAFT_258923</name>
</gene>
<name>A0AAN6X9V2_9PEZI</name>
<protein>
    <submittedName>
        <fullName evidence="2">Uncharacterized protein</fullName>
    </submittedName>
</protein>
<keyword evidence="3" id="KW-1185">Reference proteome</keyword>
<dbReference type="Proteomes" id="UP001303160">
    <property type="component" value="Unassembled WGS sequence"/>
</dbReference>
<proteinExistence type="predicted"/>
<comment type="caution">
    <text evidence="2">The sequence shown here is derived from an EMBL/GenBank/DDBJ whole genome shotgun (WGS) entry which is preliminary data.</text>
</comment>
<evidence type="ECO:0000313" key="3">
    <source>
        <dbReference type="Proteomes" id="UP001303160"/>
    </source>
</evidence>
<sequence>MADSRGQVPSDSRQNAPPGPKSSELADVGSRQAFAFWAFHPDSMVYARQSQPAASGLITFVAVVRHMISFLSNVSREDFVNRLHTAQNPVFSAVLAFQPISKNAVDKDALISVIILWSQKHTVTAVFEEPIQYRPNRDSGWEFGMPSGGLPLLPAEDGLLSFDDGSNKSLSAHLFDEYQGHLANDITDHEIYRRFHGPAFLKVQVTIKAGHFKYHDDLYQLQLLGGSRPRFYRCIGVVRLRQNDSEGDLLRLFQPSGEAWYPYCEINKFKYPMTNNWDVDSPGEYLYIYVRVSKTTYDRKCETSSLGLDLQSTTDAAADALALLEVAFKGTSSRPLRSNAHPQEIQPPLPPSESPPFVPQIPPVVPMNLSLSTPVVPGGQSTGNQQHGTKRGLGASAQESQPVPKKTRPVLPTTRQPSGQCRAALVLDSDTTNTCRSIALGTPCGNGVESCPHNSGAGTST</sequence>